<feature type="compositionally biased region" description="Basic and acidic residues" evidence="1">
    <location>
        <begin position="55"/>
        <end position="78"/>
    </location>
</feature>
<organism evidence="2">
    <name type="scientific">Talaromyces marneffei PM1</name>
    <dbReference type="NCBI Taxonomy" id="1077442"/>
    <lineage>
        <taxon>Eukaryota</taxon>
        <taxon>Fungi</taxon>
        <taxon>Dikarya</taxon>
        <taxon>Ascomycota</taxon>
        <taxon>Pezizomycotina</taxon>
        <taxon>Eurotiomycetes</taxon>
        <taxon>Eurotiomycetidae</taxon>
        <taxon>Eurotiales</taxon>
        <taxon>Trichocomaceae</taxon>
        <taxon>Talaromyces</taxon>
        <taxon>Talaromyces sect. Talaromyces</taxon>
    </lineage>
</organism>
<reference evidence="2" key="2">
    <citation type="journal article" date="2014" name="PLoS Genet.">
        <title>Signature gene expression reveals novel clues to the molecular mechanisms of dimorphic transition in Penicillium marneffei.</title>
        <authorList>
            <person name="Yang E."/>
            <person name="Wang G."/>
            <person name="Cai J."/>
            <person name="Woo P.C."/>
            <person name="Lau S.K."/>
            <person name="Yuen K.-Y."/>
            <person name="Chow W.-N."/>
            <person name="Lin X."/>
        </authorList>
    </citation>
    <scope>NUCLEOTIDE SEQUENCE</scope>
    <source>
        <strain evidence="2">PM1</strain>
    </source>
</reference>
<feature type="region of interest" description="Disordered" evidence="1">
    <location>
        <begin position="335"/>
        <end position="377"/>
    </location>
</feature>
<feature type="compositionally biased region" description="Polar residues" evidence="1">
    <location>
        <begin position="252"/>
        <end position="273"/>
    </location>
</feature>
<feature type="compositionally biased region" description="Low complexity" evidence="1">
    <location>
        <begin position="354"/>
        <end position="374"/>
    </location>
</feature>
<protein>
    <submittedName>
        <fullName evidence="2">Uncharacterized protein</fullName>
    </submittedName>
</protein>
<reference key="1">
    <citation type="journal article" date="2014" name="PLoS Genet.">
        <title>Signature Gene Expression Reveals Novel Clues to the Molecular Mechanisms of Dimorphic Transition in Penicillium marneffei.</title>
        <authorList>
            <person name="Yang E."/>
            <person name="Wang G."/>
            <person name="Cai J."/>
            <person name="Woo P.C."/>
            <person name="Lau S.K."/>
            <person name="Yuen K.-Y."/>
            <person name="Chow W.-N."/>
            <person name="Lin X."/>
        </authorList>
    </citation>
    <scope>NUCLEOTIDE SEQUENCE [LARGE SCALE GENOMIC DNA]</scope>
    <source>
        <strain>PM1</strain>
    </source>
</reference>
<gene>
    <name evidence="2" type="ORF">GQ26_0211050</name>
</gene>
<evidence type="ECO:0000313" key="2">
    <source>
        <dbReference type="EMBL" id="KFX45911.1"/>
    </source>
</evidence>
<feature type="region of interest" description="Disordered" evidence="1">
    <location>
        <begin position="45"/>
        <end position="87"/>
    </location>
</feature>
<sequence length="547" mass="60478">MSSKWNDPDPGFVALSQFTFNPYRDAPFVSHHLMSPVTPYREPFLSLCPSAEPTPKSEPEHQPEHQPEPGHEPEHESESEPSPPQEIKHEIPQTTFATLFHDFANGRPSTSLSSNGYIDEYGCIHFSDTAETVESLPYTFHMGWGSQSSLPMHGDTAGYFSIFPTSYKPQQPSYGTASYETASYGNALYEDNAYDTSTYANPYSTTAYDLASIQDTTEPHMGLGYSRQYDPYSELAAQMQLPASTMPGLTTTTPSMTRSSIPASDVGASSTVPVTPDCSLRHSHASESGIPPGSPLRGGGRPHRGTTFYRCMTPPHQSAGTTLYMLGYEQDGASTAVPTERQKPVHVRGASRDSNSGISCSSRASSSPSSGASPTGYHRQTVLESIPLHKLRAMQKVPLPAEGDNLAKDRYIVKGKQLKLSYGQIKAIADWPDAESTLRGRFRNFTKAKHERVRKPIWLKHDKEILIDVVLDLSEDLLNSMPTRRGIDNGHYPGKRYTVATLPEGIENHISWRVVANLIIENGGSYKFGSSTAKRKWYEMTGRQRRF</sequence>
<name>A0A093VGT8_TALMA</name>
<dbReference type="HOGENOM" id="CLU_499835_0_0_1"/>
<proteinExistence type="predicted"/>
<feature type="region of interest" description="Disordered" evidence="1">
    <location>
        <begin position="252"/>
        <end position="314"/>
    </location>
</feature>
<dbReference type="AlphaFoldDB" id="A0A093VGT8"/>
<dbReference type="eggNOG" id="ENOG502SRZH">
    <property type="taxonomic scope" value="Eukaryota"/>
</dbReference>
<dbReference type="EMBL" id="JPOX01000021">
    <property type="protein sequence ID" value="KFX45911.1"/>
    <property type="molecule type" value="Genomic_DNA"/>
</dbReference>
<accession>A0A093VGT8</accession>
<comment type="caution">
    <text evidence="2">The sequence shown here is derived from an EMBL/GenBank/DDBJ whole genome shotgun (WGS) entry which is preliminary data.</text>
</comment>
<evidence type="ECO:0000256" key="1">
    <source>
        <dbReference type="SAM" id="MobiDB-lite"/>
    </source>
</evidence>